<proteinExistence type="predicted"/>
<dbReference type="EMBL" id="SNWP01000011">
    <property type="protein sequence ID" value="TDO26505.1"/>
    <property type="molecule type" value="Genomic_DNA"/>
</dbReference>
<dbReference type="RefSeq" id="WP_133474352.1">
    <property type="nucleotide sequence ID" value="NZ_SNWP01000011.1"/>
</dbReference>
<name>A0A4R6IX89_9BACT</name>
<dbReference type="SUPFAM" id="SSF50939">
    <property type="entry name" value="Sialidases"/>
    <property type="match status" value="1"/>
</dbReference>
<evidence type="ECO:0000313" key="3">
    <source>
        <dbReference type="Proteomes" id="UP000295741"/>
    </source>
</evidence>
<sequence>MLVYLRTKFIAIVLLLCIGTISIQAQQALHLVTTENIFTNAPFQSCHAATICSLNKGELMAAWFGGNFEGDTSVAIWTSFRNADGWTAPHKTARGMLNGKPYACWNPVLFTDAKGKLYLHYKVGANPRQWKAFYKTSTDGGRSWSDAVQLPDSLLGPIRSKPLLLSNGDILYPSSRESIDEKSWTAHFEKSDAAGIHWRTYSLPSTEYGIIQPTLLLYKNKAIQALFRSRQNMIVQSWSTDEGQHWSAPEATGLPNPNAGIDAATLSDGTQLLVYNPLKAGANWWEGRSVLKIAASTDGVNWKDVYTLEEHADGEYSYPAIIVDAKNSIHIVYTAKRSVIRYVQLKTAN</sequence>
<dbReference type="InterPro" id="IPR036278">
    <property type="entry name" value="Sialidase_sf"/>
</dbReference>
<keyword evidence="3" id="KW-1185">Reference proteome</keyword>
<dbReference type="AlphaFoldDB" id="A0A4R6IX89"/>
<dbReference type="CDD" id="cd15482">
    <property type="entry name" value="Sialidase_non-viral"/>
    <property type="match status" value="1"/>
</dbReference>
<comment type="caution">
    <text evidence="2">The sequence shown here is derived from an EMBL/GenBank/DDBJ whole genome shotgun (WGS) entry which is preliminary data.</text>
</comment>
<accession>A0A4R6IX89</accession>
<dbReference type="OrthoDB" id="41724at2"/>
<protein>
    <submittedName>
        <fullName evidence="2">Putative neuraminidase</fullName>
    </submittedName>
</protein>
<organism evidence="2 3">
    <name type="scientific">Sediminibacterium goheungense</name>
    <dbReference type="NCBI Taxonomy" id="1086393"/>
    <lineage>
        <taxon>Bacteria</taxon>
        <taxon>Pseudomonadati</taxon>
        <taxon>Bacteroidota</taxon>
        <taxon>Chitinophagia</taxon>
        <taxon>Chitinophagales</taxon>
        <taxon>Chitinophagaceae</taxon>
        <taxon>Sediminibacterium</taxon>
    </lineage>
</organism>
<dbReference type="Gene3D" id="2.120.10.10">
    <property type="match status" value="1"/>
</dbReference>
<dbReference type="PANTHER" id="PTHR43752">
    <property type="entry name" value="BNR/ASP-BOX REPEAT FAMILY PROTEIN"/>
    <property type="match status" value="1"/>
</dbReference>
<feature type="domain" description="Sialidase" evidence="1">
    <location>
        <begin position="57"/>
        <end position="331"/>
    </location>
</feature>
<evidence type="ECO:0000313" key="2">
    <source>
        <dbReference type="EMBL" id="TDO26505.1"/>
    </source>
</evidence>
<evidence type="ECO:0000259" key="1">
    <source>
        <dbReference type="Pfam" id="PF13088"/>
    </source>
</evidence>
<gene>
    <name evidence="2" type="ORF">BC659_1811</name>
</gene>
<dbReference type="InterPro" id="IPR011040">
    <property type="entry name" value="Sialidase"/>
</dbReference>
<dbReference type="Pfam" id="PF13088">
    <property type="entry name" value="BNR_2"/>
    <property type="match status" value="1"/>
</dbReference>
<dbReference type="PANTHER" id="PTHR43752:SF2">
    <property type="entry name" value="BNR_ASP-BOX REPEAT FAMILY PROTEIN"/>
    <property type="match status" value="1"/>
</dbReference>
<dbReference type="Proteomes" id="UP000295741">
    <property type="component" value="Unassembled WGS sequence"/>
</dbReference>
<reference evidence="2 3" key="1">
    <citation type="submission" date="2019-03" db="EMBL/GenBank/DDBJ databases">
        <title>Genomic Encyclopedia of Archaeal and Bacterial Type Strains, Phase II (KMG-II): from individual species to whole genera.</title>
        <authorList>
            <person name="Goeker M."/>
        </authorList>
    </citation>
    <scope>NUCLEOTIDE SEQUENCE [LARGE SCALE GENOMIC DNA]</scope>
    <source>
        <strain evidence="2 3">DSM 28323</strain>
    </source>
</reference>